<accession>A0A060SC95</accession>
<dbReference type="AlphaFoldDB" id="A0A060SC95"/>
<evidence type="ECO:0000259" key="1">
    <source>
        <dbReference type="Pfam" id="PF06985"/>
    </source>
</evidence>
<sequence>MVATTLAHNPRAGHWHAICAIMASESPGVEPTESDLYQALFLDCMGALLRAAYTMSMKESSTMSNPDALLNNYESSMFDESDLPAVKGDLIHKVRWTLGCPMDIPWLGASHDGYPFCATLPSYTKVRIHELRKDTIRSLQDDAALWLSAMSFGLLEAITRTRIPESLFLVQGAREGGSTLLSGQRILQFIAWWWTFVQQHYDDEDMQAERGREIAGLLRRALHALEEEYDDSTGMLRRAGLSSEERDNILFALLCLIVPLCLLVTTNSRWSPRLVPEVNYLNRFLSKREHFSLMIHMMQSCQKRLQKAGWCPSSTLSITSRQFLIMVISNLVQLPPVILPTPTSHARCTEQACEFYNVWDPDAYVPRHADRSCRCEYVRPPLDEVLDLLSKNVIPVVIFDGKSLQVLPSGATPYVAISHVWAQGMGSSTDDGLPGCVVRRIASLARTLHPERGAFWMDSLCVPKAKKQRQHAILHMSETYRDAASVLVIDDCIRTQCSANKPWRENLLRIATSAWVRRVWTLQEGLLARELCFEFLEGPVDVEKVWNLTTPMEDKVIPPVLSPWSLEELFTPVALVPVLGFRSTRRQRSVPETAVSHLVTLLHLRTTTKAEDELIAIGSLLPARVKTERLLAERDGPDVVERRMRAFLLQLSDVPRGVPFGQAPRMALPNFGWAPRALVDENAKDWWEGDGFGTCLHDGFVAEYFMLPFHVPSVPPSAVIPGVTESPDEGSWGVRVLHSASSTVHLVIDPSNSGRPFFDWPTVDALLFLTGDLSQAPVYDIPWSCLAVSITSESGFDDGDEGDDVPVESGTQRDHPLTVAVVAHWRFYRLDMNKEAQTLSKSLPSLPVDDPQKAWVKLR</sequence>
<protein>
    <recommendedName>
        <fullName evidence="1">Heterokaryon incompatibility domain-containing protein</fullName>
    </recommendedName>
</protein>
<dbReference type="EMBL" id="CCBP010000062">
    <property type="protein sequence ID" value="CDO70018.1"/>
    <property type="molecule type" value="Genomic_DNA"/>
</dbReference>
<dbReference type="HOGENOM" id="CLU_332921_0_0_1"/>
<evidence type="ECO:0000313" key="2">
    <source>
        <dbReference type="EMBL" id="CDO70018.1"/>
    </source>
</evidence>
<dbReference type="Pfam" id="PF06985">
    <property type="entry name" value="HET"/>
    <property type="match status" value="1"/>
</dbReference>
<dbReference type="OMA" id="CVANNIP"/>
<keyword evidence="3" id="KW-1185">Reference proteome</keyword>
<dbReference type="InterPro" id="IPR010730">
    <property type="entry name" value="HET"/>
</dbReference>
<organism evidence="2 3">
    <name type="scientific">Pycnoporus cinnabarinus</name>
    <name type="common">Cinnabar-red polypore</name>
    <name type="synonym">Trametes cinnabarina</name>
    <dbReference type="NCBI Taxonomy" id="5643"/>
    <lineage>
        <taxon>Eukaryota</taxon>
        <taxon>Fungi</taxon>
        <taxon>Dikarya</taxon>
        <taxon>Basidiomycota</taxon>
        <taxon>Agaricomycotina</taxon>
        <taxon>Agaricomycetes</taxon>
        <taxon>Polyporales</taxon>
        <taxon>Polyporaceae</taxon>
        <taxon>Trametes</taxon>
    </lineage>
</organism>
<dbReference type="PANTHER" id="PTHR39596:SF2">
    <property type="entry name" value="HET DOMAIN PROTEIN (AFU_ORTHOLOGUE AFUA_1G17550)-RELATED"/>
    <property type="match status" value="1"/>
</dbReference>
<comment type="caution">
    <text evidence="2">The sequence shown here is derived from an EMBL/GenBank/DDBJ whole genome shotgun (WGS) entry which is preliminary data.</text>
</comment>
<dbReference type="STRING" id="5643.A0A060SC95"/>
<gene>
    <name evidence="2" type="ORF">BN946_scf184354.g20</name>
</gene>
<name>A0A060SC95_PYCCI</name>
<reference evidence="2" key="1">
    <citation type="submission" date="2014-01" db="EMBL/GenBank/DDBJ databases">
        <title>The genome of the white-rot fungus Pycnoporus cinnabarinus: a basidiomycete model with a versatile arsenal for lignocellulosic biomass breakdown.</title>
        <authorList>
            <person name="Levasseur A."/>
            <person name="Lomascolo A."/>
            <person name="Ruiz-Duenas F.J."/>
            <person name="Uzan E."/>
            <person name="Piumi F."/>
            <person name="Kues U."/>
            <person name="Ram A.F.J."/>
            <person name="Murat C."/>
            <person name="Haon M."/>
            <person name="Benoit I."/>
            <person name="Arfi Y."/>
            <person name="Chevret D."/>
            <person name="Drula E."/>
            <person name="Kwon M.J."/>
            <person name="Gouret P."/>
            <person name="Lesage-Meessen L."/>
            <person name="Lombard V."/>
            <person name="Mariette J."/>
            <person name="Noirot C."/>
            <person name="Park J."/>
            <person name="Patyshakuliyeva A."/>
            <person name="Wieneger R.A.B."/>
            <person name="Wosten H.A.B."/>
            <person name="Martin F."/>
            <person name="Coutinho P.M."/>
            <person name="de Vries R."/>
            <person name="Martinez A.T."/>
            <person name="Klopp C."/>
            <person name="Pontarotti P."/>
            <person name="Henrissat B."/>
            <person name="Record E."/>
        </authorList>
    </citation>
    <scope>NUCLEOTIDE SEQUENCE [LARGE SCALE GENOMIC DNA]</scope>
    <source>
        <strain evidence="2">BRFM137</strain>
    </source>
</reference>
<dbReference type="Proteomes" id="UP000029665">
    <property type="component" value="Unassembled WGS sequence"/>
</dbReference>
<feature type="domain" description="Heterokaryon incompatibility" evidence="1">
    <location>
        <begin position="414"/>
        <end position="489"/>
    </location>
</feature>
<dbReference type="OrthoDB" id="2426273at2759"/>
<proteinExistence type="predicted"/>
<evidence type="ECO:0000313" key="3">
    <source>
        <dbReference type="Proteomes" id="UP000029665"/>
    </source>
</evidence>
<dbReference type="PANTHER" id="PTHR39596">
    <property type="match status" value="1"/>
</dbReference>